<keyword evidence="5" id="KW-0611">Plant defense</keyword>
<dbReference type="Pfam" id="PF23282">
    <property type="entry name" value="WHD_ROQ1"/>
    <property type="match status" value="1"/>
</dbReference>
<dbReference type="STRING" id="3983.A0A2C9V4R5"/>
<dbReference type="OrthoDB" id="851002at2759"/>
<dbReference type="PANTHER" id="PTHR11017">
    <property type="entry name" value="LEUCINE-RICH REPEAT-CONTAINING PROTEIN"/>
    <property type="match status" value="1"/>
</dbReference>
<evidence type="ECO:0000259" key="8">
    <source>
        <dbReference type="PROSITE" id="PS50104"/>
    </source>
</evidence>
<dbReference type="Pfam" id="PF23598">
    <property type="entry name" value="LRR_14"/>
    <property type="match status" value="2"/>
</dbReference>
<reference evidence="10" key="1">
    <citation type="journal article" date="2016" name="Nat. Biotechnol.">
        <title>Sequencing wild and cultivated cassava and related species reveals extensive interspecific hybridization and genetic diversity.</title>
        <authorList>
            <person name="Bredeson J.V."/>
            <person name="Lyons J.B."/>
            <person name="Prochnik S.E."/>
            <person name="Wu G.A."/>
            <person name="Ha C.M."/>
            <person name="Edsinger-Gonzales E."/>
            <person name="Grimwood J."/>
            <person name="Schmutz J."/>
            <person name="Rabbi I.Y."/>
            <person name="Egesi C."/>
            <person name="Nauluvula P."/>
            <person name="Lebot V."/>
            <person name="Ndunguru J."/>
            <person name="Mkamilo G."/>
            <person name="Bart R.S."/>
            <person name="Setter T.L."/>
            <person name="Gleadow R.M."/>
            <person name="Kulakow P."/>
            <person name="Ferguson M.E."/>
            <person name="Rounsley S."/>
            <person name="Rokhsar D.S."/>
        </authorList>
    </citation>
    <scope>NUCLEOTIDE SEQUENCE [LARGE SCALE GENOMIC DNA]</scope>
    <source>
        <strain evidence="10">cv. AM560-2</strain>
    </source>
</reference>
<dbReference type="Pfam" id="PF01582">
    <property type="entry name" value="TIR"/>
    <property type="match status" value="1"/>
</dbReference>
<dbReference type="InterPro" id="IPR032675">
    <property type="entry name" value="LRR_dom_sf"/>
</dbReference>
<evidence type="ECO:0000256" key="4">
    <source>
        <dbReference type="ARBA" id="ARBA00022801"/>
    </source>
</evidence>
<protein>
    <recommendedName>
        <fullName evidence="1">ADP-ribosyl cyclase/cyclic ADP-ribose hydrolase</fullName>
        <ecNumber evidence="1">3.2.2.6</ecNumber>
    </recommendedName>
</protein>
<dbReference type="InterPro" id="IPR044974">
    <property type="entry name" value="Disease_R_plants"/>
</dbReference>
<keyword evidence="3" id="KW-0677">Repeat</keyword>
<evidence type="ECO:0000256" key="7">
    <source>
        <dbReference type="ARBA" id="ARBA00047304"/>
    </source>
</evidence>
<evidence type="ECO:0000256" key="3">
    <source>
        <dbReference type="ARBA" id="ARBA00022737"/>
    </source>
</evidence>
<dbReference type="SMART" id="SM00369">
    <property type="entry name" value="LRR_TYP"/>
    <property type="match status" value="6"/>
</dbReference>
<dbReference type="Gramene" id="Manes.10G087600.2.v8.1">
    <property type="protein sequence ID" value="Manes.10G087600.2.v8.1.CDS"/>
    <property type="gene ID" value="Manes.10G087600.v8.1"/>
</dbReference>
<dbReference type="GO" id="GO:0007165">
    <property type="term" value="P:signal transduction"/>
    <property type="evidence" value="ECO:0007669"/>
    <property type="project" value="InterPro"/>
</dbReference>
<sequence length="1239" mass="140947">MAAASSSTIPQQKKYDVFISFRGADVRHNFLSHLNKALLDNLVNTFVDENLDRGEEISSSLLKTIEESCISIVIFSENYASSPWCLDELIKIIECSKTMEQMVLPVFYHVDPTIVQEVTGSFGDSLAKHKEEFKDSLHKVESWSQALKETGGMSGFVSHDIKNDSELIAKIVSWISEKVDLMFPSDPINDGLVGIDSRVKDFESLLGLEMADVRYVGIWGMAGIGKTTLAREVFNRIFYQFTIKCFVEDVRDNFHKCGPDGLRRLILSQALGRENSNVGMPIMLLSSIRRRLCREKILLVLDDVSDVREIELSIGKCAVFGPGSRIIITSRDQQLLKYMGAEIYKVKKLNDDEASQLFCFHAFRRDISTEEYMKLSKRAVEYAQGIPLALEVLGSNLYGRSVGEWEDELEKLKGTSDPKIHGILKLSYDGLSKDDKEIFLDIACFFKGQDRDYVEKMLDSPGSKIGISRLLDKSIISVIDNRVHMHDLLQQMGKDIICQEKQLGQRSRLWDPKDIYYLFTRAEGTEAIKGILLDMSKIKDLELTPNAFEKMYNLKFLKFYCSILHWNRVKLPEGLNFLPDELRLLHWYEYPLESVPWSSCAENLVEIGMVRSKLKQLWNGDQHLGNLKYVDLSYSKDLMSIPDLSTIPNLEVLRLSFCKSLIEIPLSIKYLSKLKQLYLRHCQSLCNLPSFLHLKNLEILSISGCSKIRVFPEVPCAIRDLDLEGTIVERVPLSIGYLPCLSNLALSSCTRLTSLPDSICNLKSLRHFSIYDSVNLLELPENLGNLESLRKLSVGKSGIKELPDSICNLKKLIFLSIEKCVNLHYLPENLGNLESLERLLANDSGIKELPESICNLKKLTCLSTARCENLQSLPENLGHLESLDELRAFGPGLKRLPHGICNVKELRFFNVGGCINLNELPECLGNLESLELLVVSHSGIKKLPSSVNQLSNLRSLHLGGCKGLMIPALTGLSHLFEVVLEFCGLLEFPNNICNLVSLRTLYIGGNDFESIPDTIKHLSNLIKLDLSHCKRLKYLPELPSLSMLYARNCTVLKSASSLFQLRSIKHLDFRDCLNLEDKIVDHLLASSWQRELLFCIPGREVPKWIKYQNNSGSRLSFPFSQPKRAEFTRFIYCAVFDPKVYHPFPGRGSLQIGFEGINESGHGQYHFCNYWKNHIRISSHASYLRSEHVFLWSSYARHSHFREKNMTLQFFSEEIISRVDSNKRRRSYSGIIKCGFHLE</sequence>
<name>A0A2C9V4R5_MANES</name>
<dbReference type="GO" id="GO:0051707">
    <property type="term" value="P:response to other organism"/>
    <property type="evidence" value="ECO:0007669"/>
    <property type="project" value="UniProtKB-ARBA"/>
</dbReference>
<keyword evidence="10" id="KW-1185">Reference proteome</keyword>
<dbReference type="SUPFAM" id="SSF52200">
    <property type="entry name" value="Toll/Interleukin receptor TIR domain"/>
    <property type="match status" value="1"/>
</dbReference>
<evidence type="ECO:0000256" key="5">
    <source>
        <dbReference type="ARBA" id="ARBA00022821"/>
    </source>
</evidence>
<keyword evidence="6" id="KW-0520">NAD</keyword>
<dbReference type="AlphaFoldDB" id="A0A2C9V4R5"/>
<dbReference type="FunFam" id="1.10.8.430:FF:000002">
    <property type="entry name" value="Disease resistance protein (TIR-NBS-LRR class)"/>
    <property type="match status" value="1"/>
</dbReference>
<dbReference type="GO" id="GO:0043531">
    <property type="term" value="F:ADP binding"/>
    <property type="evidence" value="ECO:0007669"/>
    <property type="project" value="InterPro"/>
</dbReference>
<keyword evidence="4" id="KW-0378">Hydrolase</keyword>
<dbReference type="Gene3D" id="3.40.50.300">
    <property type="entry name" value="P-loop containing nucleotide triphosphate hydrolases"/>
    <property type="match status" value="1"/>
</dbReference>
<dbReference type="InterPro" id="IPR055414">
    <property type="entry name" value="LRR_R13L4/SHOC2-like"/>
</dbReference>
<evidence type="ECO:0000256" key="2">
    <source>
        <dbReference type="ARBA" id="ARBA00022614"/>
    </source>
</evidence>
<feature type="domain" description="TIR" evidence="8">
    <location>
        <begin position="13"/>
        <end position="179"/>
    </location>
</feature>
<dbReference type="EMBL" id="CM004396">
    <property type="protein sequence ID" value="OAY39350.1"/>
    <property type="molecule type" value="Genomic_DNA"/>
</dbReference>
<dbReference type="Gramene" id="Manes.10G087600.6.v8.1">
    <property type="protein sequence ID" value="Manes.10G087600.6.v8.1.CDS"/>
    <property type="gene ID" value="Manes.10G087600.v8.1"/>
</dbReference>
<dbReference type="SUPFAM" id="SSF52540">
    <property type="entry name" value="P-loop containing nucleoside triphosphate hydrolases"/>
    <property type="match status" value="1"/>
</dbReference>
<dbReference type="Gene3D" id="3.40.50.10140">
    <property type="entry name" value="Toll/interleukin-1 receptor homology (TIR) domain"/>
    <property type="match status" value="1"/>
</dbReference>
<dbReference type="Gene3D" id="1.10.8.430">
    <property type="entry name" value="Helical domain of apoptotic protease-activating factors"/>
    <property type="match status" value="1"/>
</dbReference>
<dbReference type="InterPro" id="IPR042197">
    <property type="entry name" value="Apaf_helical"/>
</dbReference>
<organism evidence="9 10">
    <name type="scientific">Manihot esculenta</name>
    <name type="common">Cassava</name>
    <name type="synonym">Jatropha manihot</name>
    <dbReference type="NCBI Taxonomy" id="3983"/>
    <lineage>
        <taxon>Eukaryota</taxon>
        <taxon>Viridiplantae</taxon>
        <taxon>Streptophyta</taxon>
        <taxon>Embryophyta</taxon>
        <taxon>Tracheophyta</taxon>
        <taxon>Spermatophyta</taxon>
        <taxon>Magnoliopsida</taxon>
        <taxon>eudicotyledons</taxon>
        <taxon>Gunneridae</taxon>
        <taxon>Pentapetalae</taxon>
        <taxon>rosids</taxon>
        <taxon>fabids</taxon>
        <taxon>Malpighiales</taxon>
        <taxon>Euphorbiaceae</taxon>
        <taxon>Crotonoideae</taxon>
        <taxon>Manihoteae</taxon>
        <taxon>Manihot</taxon>
    </lineage>
</organism>
<dbReference type="FunFam" id="3.80.10.10:FF:000386">
    <property type="entry name" value="Disease resistance protein RPS4"/>
    <property type="match status" value="1"/>
</dbReference>
<comment type="caution">
    <text evidence="9">The sequence shown here is derived from an EMBL/GenBank/DDBJ whole genome shotgun (WGS) entry which is preliminary data.</text>
</comment>
<dbReference type="FunFam" id="3.40.50.10140:FF:000007">
    <property type="entry name" value="Disease resistance protein (TIR-NBS-LRR class)"/>
    <property type="match status" value="1"/>
</dbReference>
<dbReference type="PRINTS" id="PR00364">
    <property type="entry name" value="DISEASERSIST"/>
</dbReference>
<dbReference type="Gene3D" id="3.80.10.10">
    <property type="entry name" value="Ribonuclease Inhibitor"/>
    <property type="match status" value="3"/>
</dbReference>
<accession>A0A2C9V4R5</accession>
<dbReference type="Pfam" id="PF00931">
    <property type="entry name" value="NB-ARC"/>
    <property type="match status" value="1"/>
</dbReference>
<dbReference type="PROSITE" id="PS50104">
    <property type="entry name" value="TIR"/>
    <property type="match status" value="1"/>
</dbReference>
<dbReference type="InterPro" id="IPR027417">
    <property type="entry name" value="P-loop_NTPase"/>
</dbReference>
<proteinExistence type="predicted"/>
<dbReference type="PANTHER" id="PTHR11017:SF357">
    <property type="entry name" value="ADP-RIBOSYL CYCLASE_CYCLIC ADP-RIBOSE HYDROLASE"/>
    <property type="match status" value="1"/>
</dbReference>
<dbReference type="SMART" id="SM00255">
    <property type="entry name" value="TIR"/>
    <property type="match status" value="1"/>
</dbReference>
<dbReference type="InterPro" id="IPR058192">
    <property type="entry name" value="WHD_ROQ1-like"/>
</dbReference>
<evidence type="ECO:0000313" key="10">
    <source>
        <dbReference type="Proteomes" id="UP000091857"/>
    </source>
</evidence>
<dbReference type="InterPro" id="IPR003591">
    <property type="entry name" value="Leu-rich_rpt_typical-subtyp"/>
</dbReference>
<evidence type="ECO:0000256" key="6">
    <source>
        <dbReference type="ARBA" id="ARBA00023027"/>
    </source>
</evidence>
<evidence type="ECO:0000313" key="9">
    <source>
        <dbReference type="EMBL" id="OAY39350.1"/>
    </source>
</evidence>
<evidence type="ECO:0000256" key="1">
    <source>
        <dbReference type="ARBA" id="ARBA00011982"/>
    </source>
</evidence>
<dbReference type="SUPFAM" id="SSF52058">
    <property type="entry name" value="L domain-like"/>
    <property type="match status" value="2"/>
</dbReference>
<dbReference type="GO" id="GO:0061809">
    <property type="term" value="F:NAD+ nucleosidase activity, cyclic ADP-ribose generating"/>
    <property type="evidence" value="ECO:0007669"/>
    <property type="project" value="UniProtKB-EC"/>
</dbReference>
<comment type="catalytic activity">
    <reaction evidence="7">
        <text>NAD(+) + H2O = ADP-D-ribose + nicotinamide + H(+)</text>
        <dbReference type="Rhea" id="RHEA:16301"/>
        <dbReference type="ChEBI" id="CHEBI:15377"/>
        <dbReference type="ChEBI" id="CHEBI:15378"/>
        <dbReference type="ChEBI" id="CHEBI:17154"/>
        <dbReference type="ChEBI" id="CHEBI:57540"/>
        <dbReference type="ChEBI" id="CHEBI:57967"/>
        <dbReference type="EC" id="3.2.2.6"/>
    </reaction>
    <physiologicalReaction direction="left-to-right" evidence="7">
        <dbReference type="Rhea" id="RHEA:16302"/>
    </physiologicalReaction>
</comment>
<dbReference type="InterPro" id="IPR000157">
    <property type="entry name" value="TIR_dom"/>
</dbReference>
<keyword evidence="2" id="KW-0433">Leucine-rich repeat</keyword>
<dbReference type="InterPro" id="IPR002182">
    <property type="entry name" value="NB-ARC"/>
</dbReference>
<dbReference type="GO" id="GO:0006952">
    <property type="term" value="P:defense response"/>
    <property type="evidence" value="ECO:0007669"/>
    <property type="project" value="UniProtKB-KW"/>
</dbReference>
<dbReference type="Proteomes" id="UP000091857">
    <property type="component" value="Chromosome 10"/>
</dbReference>
<dbReference type="InterPro" id="IPR035897">
    <property type="entry name" value="Toll_tir_struct_dom_sf"/>
</dbReference>
<gene>
    <name evidence="9" type="ORF">MANES_10G087600v8</name>
</gene>
<dbReference type="EC" id="3.2.2.6" evidence="1"/>